<feature type="domain" description="Transposase Tn5-like N-terminal" evidence="3">
    <location>
        <begin position="3"/>
        <end position="61"/>
    </location>
</feature>
<keyword evidence="5" id="KW-1185">Reference proteome</keyword>
<dbReference type="RefSeq" id="WP_283435467.1">
    <property type="nucleotide sequence ID" value="NZ_FXUG01000025.1"/>
</dbReference>
<dbReference type="InterPro" id="IPR054836">
    <property type="entry name" value="Tn5_transposase"/>
</dbReference>
<evidence type="ECO:0000313" key="4">
    <source>
        <dbReference type="EMBL" id="SMP78240.1"/>
    </source>
</evidence>
<protein>
    <submittedName>
        <fullName evidence="4">Transposase DDE domain-containing protein</fullName>
    </submittedName>
</protein>
<dbReference type="InterPro" id="IPR047768">
    <property type="entry name" value="Tn5p-like"/>
</dbReference>
<dbReference type="Gene3D" id="1.10.246.40">
    <property type="entry name" value="Tn5 transposase, domain 1"/>
    <property type="match status" value="1"/>
</dbReference>
<dbReference type="InterPro" id="IPR014735">
    <property type="entry name" value="Transposase_Tn5-like_N"/>
</dbReference>
<reference evidence="4 5" key="1">
    <citation type="submission" date="2017-05" db="EMBL/GenBank/DDBJ databases">
        <authorList>
            <person name="Varghese N."/>
            <person name="Submissions S."/>
        </authorList>
    </citation>
    <scope>NUCLEOTIDE SEQUENCE [LARGE SCALE GENOMIC DNA]</scope>
    <source>
        <strain evidence="4 5">DSM 25457</strain>
    </source>
</reference>
<dbReference type="NCBIfam" id="NF033590">
    <property type="entry name" value="transpos_IS4_3"/>
    <property type="match status" value="1"/>
</dbReference>
<feature type="domain" description="Transposase IS4-like" evidence="1">
    <location>
        <begin position="193"/>
        <end position="375"/>
    </location>
</feature>
<name>A0ABY1QQM3_9BACT</name>
<dbReference type="Proteomes" id="UP001158067">
    <property type="component" value="Unassembled WGS sequence"/>
</dbReference>
<dbReference type="EMBL" id="FXUG01000025">
    <property type="protein sequence ID" value="SMP78240.1"/>
    <property type="molecule type" value="Genomic_DNA"/>
</dbReference>
<dbReference type="Pfam" id="PF14706">
    <property type="entry name" value="Tnp_DNA_bind"/>
    <property type="match status" value="1"/>
</dbReference>
<dbReference type="InterPro" id="IPR003201">
    <property type="entry name" value="Transposase_Tn5"/>
</dbReference>
<sequence>MTSQWVMDEMGTADLRDKRLERRLVELLDTLSQASTSSIPAACHDRAEMVAAYRFFDNDKVGFEEVLAPHIDATYERIKTQKVVLLVQDTTELDLTRPTSEVKGAGPMGSGRRSGGFMHLMHAFTPDGTPLGSVSAEVWTREPKEDKPKAKRCSSERRMQIKRKPFEEKETYRWLTTSQHCAEVKEHCPTTQFVMLADRESDITEVLDYCRSQDKFDWVIRIDGSRVLNKEKFRDQTIAIREELGNRKVLYQQTLDVRSRTAWGSEGLRHRPGKADRSAREVVVSVHGGEVTLNDPRAGHYDGGTVNAALVRETKPNGKDDPIECLMLTSLPVKTRKQVELVIEYYLMRWMIELFFKVLKSGCKIESRRFEHIDRFLPSLALYMIIAWRSLYVCRVSRTYSDESCEKVYTEAEWKSVWQVARKSRPPRKPPTLMEMTKIVAELGGYINRKNAGPPGPQSMWLGLQAMHIMATCWMAFGPGADQRFVCNNEGTGERLASRRERRPPVLRCITWLSAIWRRFRVPTQD</sequence>
<dbReference type="PANTHER" id="PTHR37319">
    <property type="entry name" value="TRANSPOSASE"/>
    <property type="match status" value="1"/>
</dbReference>
<feature type="domain" description="Transposase Tn5 dimerisation" evidence="2">
    <location>
        <begin position="385"/>
        <end position="470"/>
    </location>
</feature>
<evidence type="ECO:0000259" key="2">
    <source>
        <dbReference type="Pfam" id="PF02281"/>
    </source>
</evidence>
<evidence type="ECO:0000313" key="5">
    <source>
        <dbReference type="Proteomes" id="UP001158067"/>
    </source>
</evidence>
<dbReference type="InterPro" id="IPR012337">
    <property type="entry name" value="RNaseH-like_sf"/>
</dbReference>
<comment type="caution">
    <text evidence="4">The sequence shown here is derived from an EMBL/GenBank/DDBJ whole genome shotgun (WGS) entry which is preliminary data.</text>
</comment>
<dbReference type="PANTHER" id="PTHR37319:SF1">
    <property type="entry name" value="TRANSPOSASE TN5 DIMERISATION DOMAIN-CONTAINING PROTEIN"/>
    <property type="match status" value="1"/>
</dbReference>
<dbReference type="Gene3D" id="3.90.350.10">
    <property type="entry name" value="Transposase Inhibitor Protein From Tn5, Chain A, domain 1"/>
    <property type="match status" value="1"/>
</dbReference>
<dbReference type="Gene3D" id="1.10.740.10">
    <property type="entry name" value="Transferase Inhibitor Protein From Tn5, Chain"/>
    <property type="match status" value="1"/>
</dbReference>
<accession>A0ABY1QQM3</accession>
<evidence type="ECO:0000259" key="3">
    <source>
        <dbReference type="Pfam" id="PF14706"/>
    </source>
</evidence>
<gene>
    <name evidence="4" type="ORF">SAMN06265222_1256</name>
</gene>
<evidence type="ECO:0000259" key="1">
    <source>
        <dbReference type="Pfam" id="PF01609"/>
    </source>
</evidence>
<dbReference type="InterPro" id="IPR002559">
    <property type="entry name" value="Transposase_11"/>
</dbReference>
<dbReference type="Pfam" id="PF02281">
    <property type="entry name" value="Dimer_Tnp_Tn5"/>
    <property type="match status" value="1"/>
</dbReference>
<dbReference type="InterPro" id="IPR014737">
    <property type="entry name" value="Transposase_Tn5-like_C"/>
</dbReference>
<proteinExistence type="predicted"/>
<organism evidence="4 5">
    <name type="scientific">Neorhodopirellula lusitana</name>
    <dbReference type="NCBI Taxonomy" id="445327"/>
    <lineage>
        <taxon>Bacteria</taxon>
        <taxon>Pseudomonadati</taxon>
        <taxon>Planctomycetota</taxon>
        <taxon>Planctomycetia</taxon>
        <taxon>Pirellulales</taxon>
        <taxon>Pirellulaceae</taxon>
        <taxon>Neorhodopirellula</taxon>
    </lineage>
</organism>
<dbReference type="Pfam" id="PF01609">
    <property type="entry name" value="DDE_Tnp_1"/>
    <property type="match status" value="1"/>
</dbReference>
<dbReference type="SUPFAM" id="SSF53098">
    <property type="entry name" value="Ribonuclease H-like"/>
    <property type="match status" value="1"/>
</dbReference>
<dbReference type="InterPro" id="IPR038215">
    <property type="entry name" value="TN5-like_N_sf"/>
</dbReference>